<organism evidence="2 3">
    <name type="scientific">Diutina rugosa</name>
    <name type="common">Yeast</name>
    <name type="synonym">Candida rugosa</name>
    <dbReference type="NCBI Taxonomy" id="5481"/>
    <lineage>
        <taxon>Eukaryota</taxon>
        <taxon>Fungi</taxon>
        <taxon>Dikarya</taxon>
        <taxon>Ascomycota</taxon>
        <taxon>Saccharomycotina</taxon>
        <taxon>Pichiomycetes</taxon>
        <taxon>Debaryomycetaceae</taxon>
        <taxon>Diutina</taxon>
    </lineage>
</organism>
<feature type="compositionally biased region" description="Acidic residues" evidence="1">
    <location>
        <begin position="279"/>
        <end position="289"/>
    </location>
</feature>
<feature type="region of interest" description="Disordered" evidence="1">
    <location>
        <begin position="1"/>
        <end position="532"/>
    </location>
</feature>
<feature type="compositionally biased region" description="Acidic residues" evidence="1">
    <location>
        <begin position="166"/>
        <end position="180"/>
    </location>
</feature>
<dbReference type="OMA" id="MPRIDED"/>
<evidence type="ECO:0000256" key="1">
    <source>
        <dbReference type="SAM" id="MobiDB-lite"/>
    </source>
</evidence>
<dbReference type="Proteomes" id="UP000449547">
    <property type="component" value="Unassembled WGS sequence"/>
</dbReference>
<feature type="compositionally biased region" description="Low complexity" evidence="1">
    <location>
        <begin position="623"/>
        <end position="634"/>
    </location>
</feature>
<feature type="compositionally biased region" description="Basic residues" evidence="1">
    <location>
        <begin position="218"/>
        <end position="227"/>
    </location>
</feature>
<feature type="compositionally biased region" description="Acidic residues" evidence="1">
    <location>
        <begin position="862"/>
        <end position="875"/>
    </location>
</feature>
<feature type="region of interest" description="Disordered" evidence="1">
    <location>
        <begin position="544"/>
        <end position="585"/>
    </location>
</feature>
<dbReference type="OrthoDB" id="4081733at2759"/>
<gene>
    <name evidence="2" type="ORF">DIURU_004419</name>
</gene>
<dbReference type="GeneID" id="54783070"/>
<dbReference type="EMBL" id="SWFT01000125">
    <property type="protein sequence ID" value="KAA8899237.1"/>
    <property type="molecule type" value="Genomic_DNA"/>
</dbReference>
<feature type="compositionally biased region" description="Acidic residues" evidence="1">
    <location>
        <begin position="27"/>
        <end position="56"/>
    </location>
</feature>
<proteinExistence type="predicted"/>
<feature type="compositionally biased region" description="Polar residues" evidence="1">
    <location>
        <begin position="544"/>
        <end position="558"/>
    </location>
</feature>
<dbReference type="AlphaFoldDB" id="A0A642UJV2"/>
<dbReference type="VEuPathDB" id="FungiDB:DIURU_004419"/>
<evidence type="ECO:0000313" key="2">
    <source>
        <dbReference type="EMBL" id="KAA8899237.1"/>
    </source>
</evidence>
<feature type="compositionally biased region" description="Low complexity" evidence="1">
    <location>
        <begin position="883"/>
        <end position="900"/>
    </location>
</feature>
<evidence type="ECO:0000313" key="3">
    <source>
        <dbReference type="Proteomes" id="UP000449547"/>
    </source>
</evidence>
<feature type="compositionally biased region" description="Pro residues" evidence="1">
    <location>
        <begin position="121"/>
        <end position="136"/>
    </location>
</feature>
<feature type="region of interest" description="Disordered" evidence="1">
    <location>
        <begin position="723"/>
        <end position="910"/>
    </location>
</feature>
<feature type="compositionally biased region" description="Polar residues" evidence="1">
    <location>
        <begin position="843"/>
        <end position="856"/>
    </location>
</feature>
<feature type="compositionally biased region" description="Basic and acidic residues" evidence="1">
    <location>
        <begin position="799"/>
        <end position="810"/>
    </location>
</feature>
<feature type="compositionally biased region" description="Basic and acidic residues" evidence="1">
    <location>
        <begin position="415"/>
        <end position="426"/>
    </location>
</feature>
<feature type="region of interest" description="Disordered" evidence="1">
    <location>
        <begin position="621"/>
        <end position="676"/>
    </location>
</feature>
<feature type="compositionally biased region" description="Low complexity" evidence="1">
    <location>
        <begin position="387"/>
        <end position="398"/>
    </location>
</feature>
<dbReference type="RefSeq" id="XP_034010795.1">
    <property type="nucleotide sequence ID" value="XM_034157290.1"/>
</dbReference>
<feature type="compositionally biased region" description="Polar residues" evidence="1">
    <location>
        <begin position="460"/>
        <end position="472"/>
    </location>
</feature>
<sequence>MAEQFGRANSTRWNAEVPDYDDWGHEYDDEVQQLADVAEDLAEDHDETASEPEPEENQPHSKQAHHDNPPPLNPLVLSIDQPSDDDDSDIDDTPTNHPSPPQTKQTRPPAPPTISISGPEEAPPSKPVPPPPPPMPKAEVVQPPTTPPSKPVVPKVQPVPVVPAGEEADEEDSYDSDDSIQVEHTLNVASPNKRKSLLIDPNKVNEEFLNDPPDSPTQKRKSTRKKPASAAPMAPPPIPMFVINHDYDKDLPTDDSWGTPRETPPAEDTKHPVPIAEEPVPEEPNEPAYDEPAYKEPAYEEPAYEKQTYEEPTYEEPAYKEPAYTEPVYEEPAYTEPVTKQVDIPAPPPPVVAEEPVNRKSTKRKAPIGPKPLEPEITSYDHHQEPEASTASNAATPAPLVLSIDNEVSDSSDDNWGHQTEDEWGHNSDSSSEGEIDEPTPYRARSDTDSDNDPTPDLNITKSSSNHTTMASPRQPVDTTMLDDLMHDIENVSYGEPDVATPTVATPQQEEPPRKPSGAKELPEIDTGDFSSSFARYMDQEWSENPITPLSPAQSISMHQDFVRSVSDRRSSVRKPPSNPRAALVSMDYSSIADAVSNYMDDDSKTIDSVKRSERVRDDISMAEEASVMSSEASFTKNDDRNGIPPPPPPKIDIDMSSRRSSAQTLGGFGQWKPNTSTFRDQFINEQADSDTESNTIIESNYSKFTQPRSRVVSEVPSLPETIDVAMPRIDEDEDANLSSDDSRRISMDTVGSSVLVPPTSSKPVFHEEKLTPNPSMEEVHDKDAKPVKQRYSSLLDGIEDKPKVPEKQRYSSLLAGVSGGDGRDRSVSNATDKSVDTIVATPPSNDPLSTLQESEPTADTSIEDEDDDKDETNDDSGNNLTQSVSKPSSLASLSQPQQQEPATSVDPATVKFTPKRYPVSDWKQIMSTGQPVDKIANLKSAIEAECNYDTGLHMWLEVVVKQQKQEPQMTNGRIATEAYQNATHSDIRRHNSLNTKQIVGDVKDSLVNAAPAARSFGKKFFNKSKSLMKKAN</sequence>
<keyword evidence="3" id="KW-1185">Reference proteome</keyword>
<protein>
    <submittedName>
        <fullName evidence="2">Uncharacterized protein</fullName>
    </submittedName>
</protein>
<feature type="compositionally biased region" description="Low complexity" evidence="1">
    <location>
        <begin position="152"/>
        <end position="163"/>
    </location>
</feature>
<feature type="compositionally biased region" description="Basic and acidic residues" evidence="1">
    <location>
        <begin position="292"/>
        <end position="309"/>
    </location>
</feature>
<feature type="compositionally biased region" description="Acidic residues" evidence="1">
    <location>
        <begin position="82"/>
        <end position="92"/>
    </location>
</feature>
<dbReference type="PANTHER" id="PTHR48125">
    <property type="entry name" value="LP07818P1"/>
    <property type="match status" value="1"/>
</dbReference>
<accession>A0A642UJV2</accession>
<feature type="compositionally biased region" description="Basic and acidic residues" evidence="1">
    <location>
        <begin position="778"/>
        <end position="787"/>
    </location>
</feature>
<comment type="caution">
    <text evidence="2">The sequence shown here is derived from an EMBL/GenBank/DDBJ whole genome shotgun (WGS) entry which is preliminary data.</text>
</comment>
<reference evidence="2 3" key="1">
    <citation type="submission" date="2019-07" db="EMBL/GenBank/DDBJ databases">
        <title>Genome assembly of two rare yeast pathogens: Diutina rugosa and Trichomonascus ciferrii.</title>
        <authorList>
            <person name="Mixao V."/>
            <person name="Saus E."/>
            <person name="Hansen A."/>
            <person name="Lass-Flor C."/>
            <person name="Gabaldon T."/>
        </authorList>
    </citation>
    <scope>NUCLEOTIDE SEQUENCE [LARGE SCALE GENOMIC DNA]</scope>
    <source>
        <strain evidence="2 3">CBS 613</strain>
    </source>
</reference>
<name>A0A642UJV2_DIURU</name>
<dbReference type="PANTHER" id="PTHR48125:SF12">
    <property type="entry name" value="AT HOOK TRANSCRIPTION FACTOR FAMILY-RELATED"/>
    <property type="match status" value="1"/>
</dbReference>